<dbReference type="KEGG" id="saga:M5M_09715"/>
<keyword evidence="1" id="KW-0812">Transmembrane</keyword>
<feature type="transmembrane region" description="Helical" evidence="1">
    <location>
        <begin position="20"/>
        <end position="42"/>
    </location>
</feature>
<reference evidence="2 3" key="1">
    <citation type="journal article" date="2013" name="Genome Announc.">
        <title>Complete genome sequence of Simiduia agarivorans SA1(T), a marine bacterium able to degrade a variety of polysaccharides.</title>
        <authorList>
            <person name="Lin S.Y."/>
            <person name="Shieh W.Y."/>
            <person name="Chen J.S."/>
            <person name="Tang S.L."/>
        </authorList>
    </citation>
    <scope>NUCLEOTIDE SEQUENCE [LARGE SCALE GENOMIC DNA]</scope>
    <source>
        <strain evidence="3">DSM 21679 / JCM 13881 / BCRC 17597 / SA1</strain>
    </source>
</reference>
<evidence type="ECO:0000313" key="2">
    <source>
        <dbReference type="EMBL" id="AFU99126.1"/>
    </source>
</evidence>
<dbReference type="eggNOG" id="ENOG50339BV">
    <property type="taxonomic scope" value="Bacteria"/>
</dbReference>
<dbReference type="STRING" id="1117647.M5M_09715"/>
<name>K4KJA7_SIMAS</name>
<dbReference type="EMBL" id="CP003746">
    <property type="protein sequence ID" value="AFU99126.1"/>
    <property type="molecule type" value="Genomic_DNA"/>
</dbReference>
<dbReference type="HOGENOM" id="CLU_188435_0_0_6"/>
<accession>K4KJA7</accession>
<keyword evidence="1" id="KW-0472">Membrane</keyword>
<evidence type="ECO:0000256" key="1">
    <source>
        <dbReference type="SAM" id="Phobius"/>
    </source>
</evidence>
<dbReference type="Proteomes" id="UP000000466">
    <property type="component" value="Chromosome"/>
</dbReference>
<gene>
    <name evidence="2" type="ordered locus">M5M_09715</name>
</gene>
<dbReference type="OrthoDB" id="5771061at2"/>
<dbReference type="RefSeq" id="WP_015047290.1">
    <property type="nucleotide sequence ID" value="NC_018868.3"/>
</dbReference>
<proteinExistence type="predicted"/>
<feature type="transmembrane region" description="Helical" evidence="1">
    <location>
        <begin position="49"/>
        <end position="71"/>
    </location>
</feature>
<dbReference type="InterPro" id="IPR016410">
    <property type="entry name" value="Phage_imm"/>
</dbReference>
<dbReference type="Pfam" id="PF14373">
    <property type="entry name" value="Imm_superinfect"/>
    <property type="match status" value="1"/>
</dbReference>
<organism evidence="2 3">
    <name type="scientific">Simiduia agarivorans (strain DSM 21679 / JCM 13881 / BCRC 17597 / SA1)</name>
    <dbReference type="NCBI Taxonomy" id="1117647"/>
    <lineage>
        <taxon>Bacteria</taxon>
        <taxon>Pseudomonadati</taxon>
        <taxon>Pseudomonadota</taxon>
        <taxon>Gammaproteobacteria</taxon>
        <taxon>Cellvibrionales</taxon>
        <taxon>Cellvibrionaceae</taxon>
        <taxon>Simiduia</taxon>
    </lineage>
</organism>
<protein>
    <recommendedName>
        <fullName evidence="4">Superinfection immunity protein</fullName>
    </recommendedName>
</protein>
<keyword evidence="1" id="KW-1133">Transmembrane helix</keyword>
<dbReference type="AlphaFoldDB" id="K4KJA7"/>
<evidence type="ECO:0000313" key="3">
    <source>
        <dbReference type="Proteomes" id="UP000000466"/>
    </source>
</evidence>
<sequence length="88" mass="9818">MNETLAQYNAFFAGSNPIEIIAVVLVILAIYFLPAVLAIFFNRKHLVKIAVLNIPAGFSVLVWLGLIAWAVTGKRREKMEKYGRRAGI</sequence>
<keyword evidence="3" id="KW-1185">Reference proteome</keyword>
<evidence type="ECO:0008006" key="4">
    <source>
        <dbReference type="Google" id="ProtNLM"/>
    </source>
</evidence>